<evidence type="ECO:0000313" key="1">
    <source>
        <dbReference type="EMBL" id="GAO43736.1"/>
    </source>
</evidence>
<gene>
    <name evidence="1" type="ORF">FPE01S_02_08420</name>
</gene>
<keyword evidence="2" id="KW-1185">Reference proteome</keyword>
<dbReference type="RefSeq" id="WP_046369569.1">
    <property type="nucleotide sequence ID" value="NZ_BBWV01000002.1"/>
</dbReference>
<name>A0A0E9N245_9BACT</name>
<comment type="caution">
    <text evidence="1">The sequence shown here is derived from an EMBL/GenBank/DDBJ whole genome shotgun (WGS) entry which is preliminary data.</text>
</comment>
<proteinExistence type="predicted"/>
<reference evidence="1 2" key="1">
    <citation type="submission" date="2015-04" db="EMBL/GenBank/DDBJ databases">
        <title>Whole genome shotgun sequence of Flavihumibacter petaseus NBRC 106054.</title>
        <authorList>
            <person name="Miyazawa S."/>
            <person name="Hosoyama A."/>
            <person name="Hashimoto M."/>
            <person name="Noguchi M."/>
            <person name="Tsuchikane K."/>
            <person name="Ohji S."/>
            <person name="Yamazoe A."/>
            <person name="Ichikawa N."/>
            <person name="Kimura A."/>
            <person name="Fujita N."/>
        </authorList>
    </citation>
    <scope>NUCLEOTIDE SEQUENCE [LARGE SCALE GENOMIC DNA]</scope>
    <source>
        <strain evidence="1 2">NBRC 106054</strain>
    </source>
</reference>
<sequence length="249" mass="28662">MTEQNKQDALSILGNGLAKIVNNYSENALLINSCFVAADRYRTITGTTGLSTTVNIPVELRLDNEIDVQYTNEDLVRKYSLDVQNIVFQNYVIASVSLVDATLEDLYEHFIKVYNPAITEAELEKQIRNAWTNDNLLTFLTNPGSVHLQKPNDKQTEFSEAFMRYSELRILRHSLLHTNGKLSDKNHQKLQDNLANTPNKRKHFAMANSPLFNANREIVLSINHILSIRQYLDRFLMYLYQSINERPIV</sequence>
<evidence type="ECO:0000313" key="2">
    <source>
        <dbReference type="Proteomes" id="UP000033121"/>
    </source>
</evidence>
<dbReference type="EMBL" id="BBWV01000002">
    <property type="protein sequence ID" value="GAO43736.1"/>
    <property type="molecule type" value="Genomic_DNA"/>
</dbReference>
<dbReference type="STRING" id="1220578.FPE01S_02_08420"/>
<protein>
    <recommendedName>
        <fullName evidence="3">RiboL-PSP-HEPN domain-containing protein</fullName>
    </recommendedName>
</protein>
<evidence type="ECO:0008006" key="3">
    <source>
        <dbReference type="Google" id="ProtNLM"/>
    </source>
</evidence>
<dbReference type="Proteomes" id="UP000033121">
    <property type="component" value="Unassembled WGS sequence"/>
</dbReference>
<dbReference type="AlphaFoldDB" id="A0A0E9N245"/>
<organism evidence="1 2">
    <name type="scientific">Flavihumibacter petaseus NBRC 106054</name>
    <dbReference type="NCBI Taxonomy" id="1220578"/>
    <lineage>
        <taxon>Bacteria</taxon>
        <taxon>Pseudomonadati</taxon>
        <taxon>Bacteroidota</taxon>
        <taxon>Chitinophagia</taxon>
        <taxon>Chitinophagales</taxon>
        <taxon>Chitinophagaceae</taxon>
        <taxon>Flavihumibacter</taxon>
    </lineage>
</organism>
<dbReference type="OrthoDB" id="1493588at2"/>
<accession>A0A0E9N245</accession>